<gene>
    <name evidence="2" type="ORF">QJS10_CPB15g00052</name>
</gene>
<comment type="caution">
    <text evidence="2">The sequence shown here is derived from an EMBL/GenBank/DDBJ whole genome shotgun (WGS) entry which is preliminary data.</text>
</comment>
<evidence type="ECO:0000256" key="1">
    <source>
        <dbReference type="SAM" id="MobiDB-lite"/>
    </source>
</evidence>
<keyword evidence="3" id="KW-1185">Reference proteome</keyword>
<reference evidence="2" key="1">
    <citation type="journal article" date="2023" name="Nat. Commun.">
        <title>Diploid and tetraploid genomes of Acorus and the evolution of monocots.</title>
        <authorList>
            <person name="Ma L."/>
            <person name="Liu K.W."/>
            <person name="Li Z."/>
            <person name="Hsiao Y.Y."/>
            <person name="Qi Y."/>
            <person name="Fu T."/>
            <person name="Tang G.D."/>
            <person name="Zhang D."/>
            <person name="Sun W.H."/>
            <person name="Liu D.K."/>
            <person name="Li Y."/>
            <person name="Chen G.Z."/>
            <person name="Liu X.D."/>
            <person name="Liao X.Y."/>
            <person name="Jiang Y.T."/>
            <person name="Yu X."/>
            <person name="Hao Y."/>
            <person name="Huang J."/>
            <person name="Zhao X.W."/>
            <person name="Ke S."/>
            <person name="Chen Y.Y."/>
            <person name="Wu W.L."/>
            <person name="Hsu J.L."/>
            <person name="Lin Y.F."/>
            <person name="Huang M.D."/>
            <person name="Li C.Y."/>
            <person name="Huang L."/>
            <person name="Wang Z.W."/>
            <person name="Zhao X."/>
            <person name="Zhong W.Y."/>
            <person name="Peng D.H."/>
            <person name="Ahmad S."/>
            <person name="Lan S."/>
            <person name="Zhang J.S."/>
            <person name="Tsai W.C."/>
            <person name="Van de Peer Y."/>
            <person name="Liu Z.J."/>
        </authorList>
    </citation>
    <scope>NUCLEOTIDE SEQUENCE</scope>
    <source>
        <strain evidence="2">CP</strain>
    </source>
</reference>
<accession>A0AAV9D670</accession>
<dbReference type="Proteomes" id="UP001180020">
    <property type="component" value="Unassembled WGS sequence"/>
</dbReference>
<evidence type="ECO:0000313" key="2">
    <source>
        <dbReference type="EMBL" id="KAK1296712.1"/>
    </source>
</evidence>
<sequence length="118" mass="12853">MPSVYQPEQANSSGAQIPHGTIEGTVALSDQNRNTIFLNVLSSPIRGSLQQPFHMAHGGNSSNSRGSSNEDSPSRGTGVRLIDVELHEREWSVFLSSGLRLSMKKGSHIFIYTAEIIM</sequence>
<dbReference type="AlphaFoldDB" id="A0AAV9D670"/>
<organism evidence="2 3">
    <name type="scientific">Acorus calamus</name>
    <name type="common">Sweet flag</name>
    <dbReference type="NCBI Taxonomy" id="4465"/>
    <lineage>
        <taxon>Eukaryota</taxon>
        <taxon>Viridiplantae</taxon>
        <taxon>Streptophyta</taxon>
        <taxon>Embryophyta</taxon>
        <taxon>Tracheophyta</taxon>
        <taxon>Spermatophyta</taxon>
        <taxon>Magnoliopsida</taxon>
        <taxon>Liliopsida</taxon>
        <taxon>Acoraceae</taxon>
        <taxon>Acorus</taxon>
    </lineage>
</organism>
<evidence type="ECO:0000313" key="3">
    <source>
        <dbReference type="Proteomes" id="UP001180020"/>
    </source>
</evidence>
<name>A0AAV9D670_ACOCL</name>
<proteinExistence type="predicted"/>
<reference evidence="2" key="2">
    <citation type="submission" date="2023-06" db="EMBL/GenBank/DDBJ databases">
        <authorList>
            <person name="Ma L."/>
            <person name="Liu K.-W."/>
            <person name="Li Z."/>
            <person name="Hsiao Y.-Y."/>
            <person name="Qi Y."/>
            <person name="Fu T."/>
            <person name="Tang G."/>
            <person name="Zhang D."/>
            <person name="Sun W.-H."/>
            <person name="Liu D.-K."/>
            <person name="Li Y."/>
            <person name="Chen G.-Z."/>
            <person name="Liu X.-D."/>
            <person name="Liao X.-Y."/>
            <person name="Jiang Y.-T."/>
            <person name="Yu X."/>
            <person name="Hao Y."/>
            <person name="Huang J."/>
            <person name="Zhao X.-W."/>
            <person name="Ke S."/>
            <person name="Chen Y.-Y."/>
            <person name="Wu W.-L."/>
            <person name="Hsu J.-L."/>
            <person name="Lin Y.-F."/>
            <person name="Huang M.-D."/>
            <person name="Li C.-Y."/>
            <person name="Huang L."/>
            <person name="Wang Z.-W."/>
            <person name="Zhao X."/>
            <person name="Zhong W.-Y."/>
            <person name="Peng D.-H."/>
            <person name="Ahmad S."/>
            <person name="Lan S."/>
            <person name="Zhang J.-S."/>
            <person name="Tsai W.-C."/>
            <person name="Van De Peer Y."/>
            <person name="Liu Z.-J."/>
        </authorList>
    </citation>
    <scope>NUCLEOTIDE SEQUENCE</scope>
    <source>
        <strain evidence="2">CP</strain>
        <tissue evidence="2">Leaves</tissue>
    </source>
</reference>
<dbReference type="EMBL" id="JAUJYO010000015">
    <property type="protein sequence ID" value="KAK1296712.1"/>
    <property type="molecule type" value="Genomic_DNA"/>
</dbReference>
<feature type="compositionally biased region" description="Low complexity" evidence="1">
    <location>
        <begin position="58"/>
        <end position="71"/>
    </location>
</feature>
<feature type="region of interest" description="Disordered" evidence="1">
    <location>
        <begin position="49"/>
        <end position="79"/>
    </location>
</feature>
<protein>
    <submittedName>
        <fullName evidence="2">Uncharacterized protein</fullName>
    </submittedName>
</protein>